<proteinExistence type="predicted"/>
<evidence type="ECO:0000256" key="1">
    <source>
        <dbReference type="SAM" id="Phobius"/>
    </source>
</evidence>
<comment type="caution">
    <text evidence="2">The sequence shown here is derived from an EMBL/GenBank/DDBJ whole genome shotgun (WGS) entry which is preliminary data.</text>
</comment>
<dbReference type="Proteomes" id="UP000783871">
    <property type="component" value="Unassembled WGS sequence"/>
</dbReference>
<feature type="transmembrane region" description="Helical" evidence="1">
    <location>
        <begin position="53"/>
        <end position="72"/>
    </location>
</feature>
<gene>
    <name evidence="2" type="ORF">HCJ94_20075</name>
</gene>
<sequence length="118" mass="12434">MSFDGMDPVMVALRLVTLILGLALLALGIRVAVSRRIPRAWIRMARLTAPQQAQPVGMGIGQALAGAGLLVQQAPFLFSVPYPVGVALLAVSLLLFLIALGLSARRPRPGTKRPTLAA</sequence>
<feature type="transmembrane region" description="Helical" evidence="1">
    <location>
        <begin position="84"/>
        <end position="104"/>
    </location>
</feature>
<reference evidence="2 3" key="1">
    <citation type="submission" date="2020-03" db="EMBL/GenBank/DDBJ databases">
        <title>WGS of actinomycetes isolated from Thailand.</title>
        <authorList>
            <person name="Thawai C."/>
        </authorList>
    </citation>
    <scope>NUCLEOTIDE SEQUENCE [LARGE SCALE GENOMIC DNA]</scope>
    <source>
        <strain evidence="2 3">HSS6-12</strain>
    </source>
</reference>
<name>A0ABX0ZD69_9ACTN</name>
<evidence type="ECO:0000313" key="3">
    <source>
        <dbReference type="Proteomes" id="UP000783871"/>
    </source>
</evidence>
<keyword evidence="1" id="KW-1133">Transmembrane helix</keyword>
<feature type="transmembrane region" description="Helical" evidence="1">
    <location>
        <begin position="12"/>
        <end position="33"/>
    </location>
</feature>
<protein>
    <submittedName>
        <fullName evidence="2">Uncharacterized protein</fullName>
    </submittedName>
</protein>
<evidence type="ECO:0000313" key="2">
    <source>
        <dbReference type="EMBL" id="NJP34216.1"/>
    </source>
</evidence>
<keyword evidence="3" id="KW-1185">Reference proteome</keyword>
<keyword evidence="1" id="KW-0812">Transmembrane</keyword>
<keyword evidence="1" id="KW-0472">Membrane</keyword>
<dbReference type="RefSeq" id="WP_168002571.1">
    <property type="nucleotide sequence ID" value="NZ_JAATEO010000022.1"/>
</dbReference>
<dbReference type="EMBL" id="JAATEO010000022">
    <property type="protein sequence ID" value="NJP34216.1"/>
    <property type="molecule type" value="Genomic_DNA"/>
</dbReference>
<organism evidence="2 3">
    <name type="scientific">Micromonospora thermarum</name>
    <dbReference type="NCBI Taxonomy" id="2720024"/>
    <lineage>
        <taxon>Bacteria</taxon>
        <taxon>Bacillati</taxon>
        <taxon>Actinomycetota</taxon>
        <taxon>Actinomycetes</taxon>
        <taxon>Micromonosporales</taxon>
        <taxon>Micromonosporaceae</taxon>
        <taxon>Micromonospora</taxon>
    </lineage>
</organism>
<accession>A0ABX0ZD69</accession>